<dbReference type="RefSeq" id="WP_134757470.1">
    <property type="nucleotide sequence ID" value="NZ_CP038150.1"/>
</dbReference>
<dbReference type="OrthoDB" id="741428at2"/>
<sequence length="280" mass="31457">MTSSSMTGSKLYDLAMPVFDSLENQELRATLIEVFSENIESLKNIEQVFVELTSQAHSKDALRSFFNGWTAANASIASVSGLANRVTLEARRQDTPGAAQQLFDVCYSLQRISDEDLGVFGGRLHSDLFHTMATTVCSDEQWMLKEYSTPSAREFKAWRDSQRLGENLLNAMLLTLAHEIFTHAEVEFIQPLFQDWFTLYLELPPEKVSVAMAWVNVHTGGTESTHFFHAVDALEGYAAVTGLTIDRSQTKKVFRDYLSKRSIVMSDLATAFWKDEAACI</sequence>
<dbReference type="AlphaFoldDB" id="A0A4P7D5Q0"/>
<dbReference type="KEGG" id="ppai:E1956_34050"/>
<dbReference type="Proteomes" id="UP000295727">
    <property type="component" value="Chromosome 3"/>
</dbReference>
<evidence type="ECO:0000313" key="2">
    <source>
        <dbReference type="Proteomes" id="UP000295727"/>
    </source>
</evidence>
<dbReference type="EMBL" id="CP038150">
    <property type="protein sequence ID" value="QBR02135.1"/>
    <property type="molecule type" value="Genomic_DNA"/>
</dbReference>
<reference evidence="1 2" key="1">
    <citation type="submission" date="2019-03" db="EMBL/GenBank/DDBJ databases">
        <title>Paraburkholderia sp. 7MH5, isolated from subtropical forest soil.</title>
        <authorList>
            <person name="Gao Z.-H."/>
            <person name="Qiu L.-H."/>
        </authorList>
    </citation>
    <scope>NUCLEOTIDE SEQUENCE [LARGE SCALE GENOMIC DNA]</scope>
    <source>
        <strain evidence="1 2">7MH5</strain>
    </source>
</reference>
<gene>
    <name evidence="1" type="ORF">E1956_34050</name>
</gene>
<evidence type="ECO:0000313" key="1">
    <source>
        <dbReference type="EMBL" id="QBR02135.1"/>
    </source>
</evidence>
<keyword evidence="2" id="KW-1185">Reference proteome</keyword>
<protein>
    <submittedName>
        <fullName evidence="1">Uncharacterized protein</fullName>
    </submittedName>
</protein>
<proteinExistence type="predicted"/>
<accession>A0A4P7D5Q0</accession>
<name>A0A4P7D5Q0_9BURK</name>
<organism evidence="1 2">
    <name type="scientific">Paraburkholderia pallida</name>
    <dbReference type="NCBI Taxonomy" id="2547399"/>
    <lineage>
        <taxon>Bacteria</taxon>
        <taxon>Pseudomonadati</taxon>
        <taxon>Pseudomonadota</taxon>
        <taxon>Betaproteobacteria</taxon>
        <taxon>Burkholderiales</taxon>
        <taxon>Burkholderiaceae</taxon>
        <taxon>Paraburkholderia</taxon>
    </lineage>
</organism>